<dbReference type="SUPFAM" id="SSF90123">
    <property type="entry name" value="ABC transporter transmembrane region"/>
    <property type="match status" value="1"/>
</dbReference>
<evidence type="ECO:0000256" key="6">
    <source>
        <dbReference type="ARBA" id="ARBA00022840"/>
    </source>
</evidence>
<keyword evidence="7 9" id="KW-1133">Transmembrane helix</keyword>
<dbReference type="GO" id="GO:0015421">
    <property type="term" value="F:ABC-type oligopeptide transporter activity"/>
    <property type="evidence" value="ECO:0007669"/>
    <property type="project" value="TreeGrafter"/>
</dbReference>
<dbReference type="EMBL" id="CP017634">
    <property type="protein sequence ID" value="ATW25769.1"/>
    <property type="molecule type" value="Genomic_DNA"/>
</dbReference>
<dbReference type="FunFam" id="3.40.50.300:FF:000854">
    <property type="entry name" value="Multidrug ABC transporter ATP-binding protein"/>
    <property type="match status" value="1"/>
</dbReference>
<dbReference type="PANTHER" id="PTHR43394:SF1">
    <property type="entry name" value="ATP-BINDING CASSETTE SUB-FAMILY B MEMBER 10, MITOCHONDRIAL"/>
    <property type="match status" value="1"/>
</dbReference>
<dbReference type="InterPro" id="IPR011527">
    <property type="entry name" value="ABC1_TM_dom"/>
</dbReference>
<dbReference type="KEGG" id="fwa:DCMF_14250"/>
<organism evidence="12 13">
    <name type="scientific">Formimonas warabiya</name>
    <dbReference type="NCBI Taxonomy" id="1761012"/>
    <lineage>
        <taxon>Bacteria</taxon>
        <taxon>Bacillati</taxon>
        <taxon>Bacillota</taxon>
        <taxon>Clostridia</taxon>
        <taxon>Eubacteriales</taxon>
        <taxon>Peptococcaceae</taxon>
        <taxon>Candidatus Formimonas</taxon>
    </lineage>
</organism>
<dbReference type="GO" id="GO:0005886">
    <property type="term" value="C:plasma membrane"/>
    <property type="evidence" value="ECO:0007669"/>
    <property type="project" value="UniProtKB-SubCell"/>
</dbReference>
<feature type="domain" description="ABC transporter" evidence="10">
    <location>
        <begin position="330"/>
        <end position="565"/>
    </location>
</feature>
<keyword evidence="8 9" id="KW-0472">Membrane</keyword>
<reference evidence="12 13" key="1">
    <citation type="submission" date="2016-10" db="EMBL/GenBank/DDBJ databases">
        <title>Complete Genome Sequence of Peptococcaceae strain DCMF.</title>
        <authorList>
            <person name="Edwards R.J."/>
            <person name="Holland S.I."/>
            <person name="Deshpande N.P."/>
            <person name="Wong Y.K."/>
            <person name="Ertan H."/>
            <person name="Manefield M."/>
            <person name="Russell T.L."/>
            <person name="Lee M.J."/>
        </authorList>
    </citation>
    <scope>NUCLEOTIDE SEQUENCE [LARGE SCALE GENOMIC DNA]</scope>
    <source>
        <strain evidence="12 13">DCMF</strain>
    </source>
</reference>
<sequence>MFKMVKRLSPAAVFAAIVFLLVQVVCLLYLPYVTADIVNKGLMTGNISYIWSKGFLMIVLSVAGLVGALLNTFLFSKLSYQLGGELRADLYRKAMRFSKHEFDKFGASSLMTRNTNDVAQVQNLVEMAMKFLILSPAMLFGGIAMTYLLSPELSLIFLGTVPFLAVAAFVIYRFASPLYARMQKLLDSLNLFFREGLSGVKVIRAFNKEKIEYEKYKRANQEYTKTSITAATIMSVFSPLITMITSLSTLLIVWIGGNAVAAGTMEIGTIMGAISYSGQILMGFGMLTSVILAVPRGQISAGRIQEVLDMPASINDPKQAIHAGHEKIRLALENVGFRYPGAGKKTLEGISLTVQKGQTLAVIGNTGGGKSSLVNLIARLYDVESGHIRINNTDIRDLDQKTLRQLVSFSPQKSTLFFGTIRANMLMGKPDATDHEIWAALEMAQATEFVRTLPKGLDSVVEKSGGNFSGGQKQRLCIARALLKDARIYIFDDAFSALDFKTDAAVRTAMKEKLRNAITVIVAQRVSTIMDADLIAVLDKGKLAGLGTHEQLSASNPVYQEIIQSQFYTEVVA</sequence>
<evidence type="ECO:0000256" key="5">
    <source>
        <dbReference type="ARBA" id="ARBA00022741"/>
    </source>
</evidence>
<evidence type="ECO:0000256" key="2">
    <source>
        <dbReference type="ARBA" id="ARBA00022448"/>
    </source>
</evidence>
<keyword evidence="6 12" id="KW-0067">ATP-binding</keyword>
<evidence type="ECO:0000256" key="1">
    <source>
        <dbReference type="ARBA" id="ARBA00004651"/>
    </source>
</evidence>
<dbReference type="InterPro" id="IPR036640">
    <property type="entry name" value="ABC1_TM_sf"/>
</dbReference>
<dbReference type="InterPro" id="IPR003439">
    <property type="entry name" value="ABC_transporter-like_ATP-bd"/>
</dbReference>
<dbReference type="AlphaFoldDB" id="A0A3G1KTI6"/>
<dbReference type="InterPro" id="IPR027417">
    <property type="entry name" value="P-loop_NTPase"/>
</dbReference>
<gene>
    <name evidence="12" type="ORF">DCMF_14250</name>
</gene>
<keyword evidence="13" id="KW-1185">Reference proteome</keyword>
<keyword evidence="2" id="KW-0813">Transport</keyword>
<feature type="transmembrane region" description="Helical" evidence="9">
    <location>
        <begin position="131"/>
        <end position="149"/>
    </location>
</feature>
<comment type="subcellular location">
    <subcellularLocation>
        <location evidence="1">Cell membrane</location>
        <topology evidence="1">Multi-pass membrane protein</topology>
    </subcellularLocation>
</comment>
<evidence type="ECO:0000259" key="10">
    <source>
        <dbReference type="PROSITE" id="PS50893"/>
    </source>
</evidence>
<keyword evidence="5" id="KW-0547">Nucleotide-binding</keyword>
<dbReference type="PROSITE" id="PS50929">
    <property type="entry name" value="ABC_TM1F"/>
    <property type="match status" value="1"/>
</dbReference>
<dbReference type="Pfam" id="PF00005">
    <property type="entry name" value="ABC_tran"/>
    <property type="match status" value="1"/>
</dbReference>
<dbReference type="Gene3D" id="1.20.1560.10">
    <property type="entry name" value="ABC transporter type 1, transmembrane domain"/>
    <property type="match status" value="1"/>
</dbReference>
<dbReference type="OrthoDB" id="9762778at2"/>
<dbReference type="CDD" id="cd18548">
    <property type="entry name" value="ABC_6TM_Tm287_like"/>
    <property type="match status" value="1"/>
</dbReference>
<dbReference type="Proteomes" id="UP000323521">
    <property type="component" value="Chromosome"/>
</dbReference>
<protein>
    <submittedName>
        <fullName evidence="12">Multidrug ABC transporter ATP-binding protein</fullName>
    </submittedName>
</protein>
<evidence type="ECO:0000313" key="12">
    <source>
        <dbReference type="EMBL" id="ATW25769.1"/>
    </source>
</evidence>
<evidence type="ECO:0000256" key="9">
    <source>
        <dbReference type="SAM" id="Phobius"/>
    </source>
</evidence>
<evidence type="ECO:0000313" key="13">
    <source>
        <dbReference type="Proteomes" id="UP000323521"/>
    </source>
</evidence>
<dbReference type="GO" id="GO:0005524">
    <property type="term" value="F:ATP binding"/>
    <property type="evidence" value="ECO:0007669"/>
    <property type="project" value="UniProtKB-KW"/>
</dbReference>
<dbReference type="GO" id="GO:0016887">
    <property type="term" value="F:ATP hydrolysis activity"/>
    <property type="evidence" value="ECO:0007669"/>
    <property type="project" value="InterPro"/>
</dbReference>
<dbReference type="Gene3D" id="3.40.50.300">
    <property type="entry name" value="P-loop containing nucleotide triphosphate hydrolases"/>
    <property type="match status" value="1"/>
</dbReference>
<dbReference type="InterPro" id="IPR017871">
    <property type="entry name" value="ABC_transporter-like_CS"/>
</dbReference>
<accession>A0A3G1KTI6</accession>
<feature type="transmembrane region" description="Helical" evidence="9">
    <location>
        <begin position="228"/>
        <end position="255"/>
    </location>
</feature>
<feature type="transmembrane region" description="Helical" evidence="9">
    <location>
        <begin position="155"/>
        <end position="175"/>
    </location>
</feature>
<dbReference type="InterPro" id="IPR039421">
    <property type="entry name" value="Type_1_exporter"/>
</dbReference>
<dbReference type="PANTHER" id="PTHR43394">
    <property type="entry name" value="ATP-DEPENDENT PERMEASE MDL1, MITOCHONDRIAL"/>
    <property type="match status" value="1"/>
</dbReference>
<keyword evidence="3" id="KW-1003">Cell membrane</keyword>
<dbReference type="SMART" id="SM00382">
    <property type="entry name" value="AAA"/>
    <property type="match status" value="1"/>
</dbReference>
<dbReference type="PROSITE" id="PS50893">
    <property type="entry name" value="ABC_TRANSPORTER_2"/>
    <property type="match status" value="1"/>
</dbReference>
<evidence type="ECO:0000259" key="11">
    <source>
        <dbReference type="PROSITE" id="PS50929"/>
    </source>
</evidence>
<dbReference type="Pfam" id="PF00664">
    <property type="entry name" value="ABC_membrane"/>
    <property type="match status" value="1"/>
</dbReference>
<feature type="transmembrane region" description="Helical" evidence="9">
    <location>
        <begin position="54"/>
        <end position="75"/>
    </location>
</feature>
<keyword evidence="4 9" id="KW-0812">Transmembrane</keyword>
<dbReference type="RefSeq" id="WP_148135040.1">
    <property type="nucleotide sequence ID" value="NZ_CP017634.1"/>
</dbReference>
<feature type="domain" description="ABC transmembrane type-1" evidence="11">
    <location>
        <begin position="14"/>
        <end position="296"/>
    </location>
</feature>
<evidence type="ECO:0000256" key="4">
    <source>
        <dbReference type="ARBA" id="ARBA00022692"/>
    </source>
</evidence>
<dbReference type="InterPro" id="IPR003593">
    <property type="entry name" value="AAA+_ATPase"/>
</dbReference>
<proteinExistence type="predicted"/>
<evidence type="ECO:0000256" key="3">
    <source>
        <dbReference type="ARBA" id="ARBA00022475"/>
    </source>
</evidence>
<name>A0A3G1KTI6_FORW1</name>
<feature type="transmembrane region" description="Helical" evidence="9">
    <location>
        <begin position="267"/>
        <end position="294"/>
    </location>
</feature>
<evidence type="ECO:0000256" key="7">
    <source>
        <dbReference type="ARBA" id="ARBA00022989"/>
    </source>
</evidence>
<evidence type="ECO:0000256" key="8">
    <source>
        <dbReference type="ARBA" id="ARBA00023136"/>
    </source>
</evidence>
<dbReference type="SUPFAM" id="SSF52540">
    <property type="entry name" value="P-loop containing nucleoside triphosphate hydrolases"/>
    <property type="match status" value="1"/>
</dbReference>
<dbReference type="PROSITE" id="PS00211">
    <property type="entry name" value="ABC_TRANSPORTER_1"/>
    <property type="match status" value="1"/>
</dbReference>